<protein>
    <submittedName>
        <fullName evidence="4">Cycloisomaltooligosaccharide glucanotransferase</fullName>
    </submittedName>
</protein>
<dbReference type="Gene3D" id="3.20.20.80">
    <property type="entry name" value="Glycosidases"/>
    <property type="match status" value="1"/>
</dbReference>
<dbReference type="CDD" id="cd14745">
    <property type="entry name" value="GH66"/>
    <property type="match status" value="1"/>
</dbReference>
<proteinExistence type="inferred from homology"/>
<gene>
    <name evidence="4" type="ORF">PMEL1_00113</name>
</gene>
<feature type="chain" id="PRO_5012603280" evidence="3">
    <location>
        <begin position="22"/>
        <end position="1109"/>
    </location>
</feature>
<dbReference type="InterPro" id="IPR026906">
    <property type="entry name" value="LRR_5"/>
</dbReference>
<dbReference type="Gene3D" id="3.80.10.10">
    <property type="entry name" value="Ribonuclease Inhibitor"/>
    <property type="match status" value="2"/>
</dbReference>
<dbReference type="Pfam" id="PF13199">
    <property type="entry name" value="Glyco_hydro_66"/>
    <property type="match status" value="1"/>
</dbReference>
<sequence length="1109" mass="123460">MRLKRFLILWVTLSSAAFSFADDFVYDNLKYATNSDNSVTLVDGKGASGEIIIPSEVRNNKNVYTVTAIEHNAFERNNAITAVTIPSSVSTIGYSAFNGCKGLRRVMDASRVTEMQGFEYTDCTNLTSVTLSGTLQKIGYRSFAGSALAHLVLPASMREIGSSAFEDCHQLRNVQFNTGLQNIKDHAFKNSGLVSLEFSNDLKEIGEWAFEGCASLKTVQIPPSVTSLGMGAFYHCIALESVVIPTTLTNFNDRTFNGCRNLSAVYYLGSSCPSLGQYTFADVSGTFGFYVKPSALSALQGIAFISDKVKDSFPYQQSSKYTTFSRSFDIDFTTATGLKAYIAKESNGRTSVSLIPITTASAGTGLIIEAVPNTVYQLRLADNAAHYDDNALRVSTGETISTTTLKLREDITSRYAPVELTTDKVRYEPESTVRFTSKYLLPDNVKVRYLHGNTVVKTDEIGGKQSWSWKVPAQNFTGYLAEIYVADGIAEQTLATIGVDVSTEWGRFPRYGFISHYGSDKTVEQVKKEVDMLNRYHMTGIQFYDWQWQHHKLIPEGASQWKDVGLRDVFKSSIENYITKLHEVGSKCMFYDLLYGVTGNIVDGKPETPANLDGKDGVSSDWGWIDLHANDKDGYDLHQVQYPLGSWPSIYVMNPGNQDWVNYLSKEIKKVYQHLKFDGYHIDQLGRQREAYYTNLQSKTEDGQKVYTGGDRRDTHDFEGYYANFINRMKSDSKDKSLVMNAVSTFGGPKIVGTGNVEFGYNEMWGADDYLWNYRKIIQDNRRNNGKNTFNTVFAAYLHCRNGNGGQFRTSSALFGNATIFALGGSRIELSGDHMLFTEYFPDDARKMSDKLQKSIIHYYDFLVAYENYLRDGNAETSVNMTMDGVNVVAWDLSDPNPSVADAADQTIGPKPYSVNTYSTMKGNVTAIQLLNYSNFSRDNFNIRDIKETMPEPNVLLNKKIVLDDAAPVARIWVASPDCFGGAPQEVVFTQNNGKVTFTLPSLEYWTMVVVEHGSKVDNSTGEVRNYILRGESFIEASNNTVPAGEAYLSFPANIGKTLQPLLPLVPVTAGITNVTDNGRDDYYTVSGIKVDKPVKGVYIHKGKKLISK</sequence>
<dbReference type="Gene3D" id="2.60.40.1180">
    <property type="entry name" value="Golgi alpha-mannosidase II"/>
    <property type="match status" value="1"/>
</dbReference>
<dbReference type="PANTHER" id="PTHR45661:SF3">
    <property type="entry name" value="IG-LIKE DOMAIN-CONTAINING PROTEIN"/>
    <property type="match status" value="1"/>
</dbReference>
<evidence type="ECO:0000313" key="5">
    <source>
        <dbReference type="Proteomes" id="UP000267517"/>
    </source>
</evidence>
<name>A0A250KKB2_9BACT</name>
<dbReference type="InterPro" id="IPR032675">
    <property type="entry name" value="LRR_dom_sf"/>
</dbReference>
<dbReference type="Proteomes" id="UP000267517">
    <property type="component" value="Chromosome I"/>
</dbReference>
<organism evidence="4 5">
    <name type="scientific">Prevotella melaninogenica</name>
    <dbReference type="NCBI Taxonomy" id="28132"/>
    <lineage>
        <taxon>Bacteria</taxon>
        <taxon>Pseudomonadati</taxon>
        <taxon>Bacteroidota</taxon>
        <taxon>Bacteroidia</taxon>
        <taxon>Bacteroidales</taxon>
        <taxon>Prevotellaceae</taxon>
        <taxon>Prevotella</taxon>
    </lineage>
</organism>
<dbReference type="Pfam" id="PF13306">
    <property type="entry name" value="LRR_5"/>
    <property type="match status" value="1"/>
</dbReference>
<reference evidence="4 5" key="1">
    <citation type="submission" date="2017-05" db="EMBL/GenBank/DDBJ databases">
        <title>whole genome sequence of Prevotella melaninogenica GAI 07411.</title>
        <authorList>
            <person name="Kondo Y."/>
            <person name="Hoshino T."/>
        </authorList>
    </citation>
    <scope>NUCLEOTIDE SEQUENCE [LARGE SCALE GENOMIC DNA]</scope>
    <source>
        <strain evidence="4 5">GAI 07411</strain>
    </source>
</reference>
<dbReference type="AlphaFoldDB" id="A0A250KKB2"/>
<dbReference type="OrthoDB" id="9778932at2"/>
<comment type="similarity">
    <text evidence="1">Belongs to the glycosyl hydrolase 66 family.</text>
</comment>
<evidence type="ECO:0000256" key="1">
    <source>
        <dbReference type="ARBA" id="ARBA00010837"/>
    </source>
</evidence>
<dbReference type="InterPro" id="IPR025092">
    <property type="entry name" value="Glyco_hydro_66"/>
</dbReference>
<dbReference type="SUPFAM" id="SSF52058">
    <property type="entry name" value="L domain-like"/>
    <property type="match status" value="1"/>
</dbReference>
<dbReference type="InterPro" id="IPR053139">
    <property type="entry name" value="Surface_bspA-like"/>
</dbReference>
<dbReference type="GO" id="GO:0016740">
    <property type="term" value="F:transferase activity"/>
    <property type="evidence" value="ECO:0007669"/>
    <property type="project" value="UniProtKB-KW"/>
</dbReference>
<dbReference type="RefSeq" id="WP_120173507.1">
    <property type="nucleotide sequence ID" value="NZ_AP018049.1"/>
</dbReference>
<evidence type="ECO:0000256" key="2">
    <source>
        <dbReference type="ARBA" id="ARBA00022729"/>
    </source>
</evidence>
<dbReference type="Gene3D" id="2.60.40.10">
    <property type="entry name" value="Immunoglobulins"/>
    <property type="match status" value="1"/>
</dbReference>
<dbReference type="InterPro" id="IPR013780">
    <property type="entry name" value="Glyco_hydro_b"/>
</dbReference>
<keyword evidence="2 3" id="KW-0732">Signal</keyword>
<dbReference type="InterPro" id="IPR013783">
    <property type="entry name" value="Ig-like_fold"/>
</dbReference>
<keyword evidence="4" id="KW-0808">Transferase</keyword>
<dbReference type="EMBL" id="AP018049">
    <property type="protein sequence ID" value="BBA28223.1"/>
    <property type="molecule type" value="Genomic_DNA"/>
</dbReference>
<feature type="signal peptide" evidence="3">
    <location>
        <begin position="1"/>
        <end position="21"/>
    </location>
</feature>
<accession>A0A250KKB2</accession>
<dbReference type="PANTHER" id="PTHR45661">
    <property type="entry name" value="SURFACE ANTIGEN"/>
    <property type="match status" value="1"/>
</dbReference>
<evidence type="ECO:0000256" key="3">
    <source>
        <dbReference type="SAM" id="SignalP"/>
    </source>
</evidence>
<evidence type="ECO:0000313" key="4">
    <source>
        <dbReference type="EMBL" id="BBA28223.1"/>
    </source>
</evidence>